<dbReference type="GO" id="GO:0004462">
    <property type="term" value="F:lactoylglutathione lyase activity"/>
    <property type="evidence" value="ECO:0007669"/>
    <property type="project" value="InterPro"/>
</dbReference>
<keyword evidence="10" id="KW-1185">Reference proteome</keyword>
<evidence type="ECO:0000256" key="6">
    <source>
        <dbReference type="ARBA" id="ARBA00023002"/>
    </source>
</evidence>
<dbReference type="AlphaFoldDB" id="A0A8U0HPW2"/>
<comment type="cofactor">
    <cofactor evidence="1">
        <name>Fe(2+)</name>
        <dbReference type="ChEBI" id="CHEBI:29033"/>
    </cofactor>
</comment>
<dbReference type="GO" id="GO:0051213">
    <property type="term" value="F:dioxygenase activity"/>
    <property type="evidence" value="ECO:0007669"/>
    <property type="project" value="UniProtKB-KW"/>
</dbReference>
<gene>
    <name evidence="9" type="ORF">M0R89_10250</name>
</gene>
<evidence type="ECO:0000313" key="10">
    <source>
        <dbReference type="Proteomes" id="UP000830729"/>
    </source>
</evidence>
<dbReference type="Gene3D" id="3.10.180.10">
    <property type="entry name" value="2,3-Dihydroxybiphenyl 1,2-Dioxygenase, domain 1"/>
    <property type="match status" value="1"/>
</dbReference>
<evidence type="ECO:0000256" key="7">
    <source>
        <dbReference type="ARBA" id="ARBA00023004"/>
    </source>
</evidence>
<dbReference type="GO" id="GO:0008198">
    <property type="term" value="F:ferrous iron binding"/>
    <property type="evidence" value="ECO:0007669"/>
    <property type="project" value="InterPro"/>
</dbReference>
<dbReference type="Pfam" id="PF00903">
    <property type="entry name" value="Glyoxalase"/>
    <property type="match status" value="1"/>
</dbReference>
<organism evidence="9 10">
    <name type="scientific">Halorussus limi</name>
    <dbReference type="NCBI Taxonomy" id="2938695"/>
    <lineage>
        <taxon>Archaea</taxon>
        <taxon>Methanobacteriati</taxon>
        <taxon>Methanobacteriota</taxon>
        <taxon>Stenosarchaea group</taxon>
        <taxon>Halobacteria</taxon>
        <taxon>Halobacteriales</taxon>
        <taxon>Haladaptataceae</taxon>
        <taxon>Halorussus</taxon>
    </lineage>
</organism>
<dbReference type="PROSITE" id="PS00082">
    <property type="entry name" value="EXTRADIOL_DIOXYGENAS"/>
    <property type="match status" value="1"/>
</dbReference>
<feature type="domain" description="VOC" evidence="8">
    <location>
        <begin position="6"/>
        <end position="122"/>
    </location>
</feature>
<keyword evidence="7" id="KW-0408">Iron</keyword>
<dbReference type="InterPro" id="IPR004360">
    <property type="entry name" value="Glyas_Fos-R_dOase_dom"/>
</dbReference>
<evidence type="ECO:0000259" key="8">
    <source>
        <dbReference type="PROSITE" id="PS51819"/>
    </source>
</evidence>
<reference evidence="9 10" key="1">
    <citation type="submission" date="2022-04" db="EMBL/GenBank/DDBJ databases">
        <title>Diverse halophilic archaea isolated from saline environments.</title>
        <authorList>
            <person name="Cui H.-L."/>
        </authorList>
    </citation>
    <scope>NUCLEOTIDE SEQUENCE [LARGE SCALE GENOMIC DNA]</scope>
    <source>
        <strain evidence="9 10">XZYJT49</strain>
    </source>
</reference>
<name>A0A8U0HPW2_9EURY</name>
<dbReference type="Proteomes" id="UP000830729">
    <property type="component" value="Chromosome"/>
</dbReference>
<evidence type="ECO:0000313" key="9">
    <source>
        <dbReference type="EMBL" id="UPV72928.1"/>
    </source>
</evidence>
<dbReference type="PANTHER" id="PTHR43279:SF1">
    <property type="entry name" value="CATECHOL-2,3-DIOXYGENASE"/>
    <property type="match status" value="1"/>
</dbReference>
<dbReference type="InterPro" id="IPR029068">
    <property type="entry name" value="Glyas_Bleomycin-R_OHBP_Dase"/>
</dbReference>
<dbReference type="InterPro" id="IPR018146">
    <property type="entry name" value="Glyoxalase_1_CS"/>
</dbReference>
<dbReference type="InterPro" id="IPR000486">
    <property type="entry name" value="Xdiol_ring_cleave_dOase_1/2"/>
</dbReference>
<keyword evidence="5" id="KW-0223">Dioxygenase</keyword>
<evidence type="ECO:0000256" key="4">
    <source>
        <dbReference type="ARBA" id="ARBA00022797"/>
    </source>
</evidence>
<evidence type="ECO:0000256" key="3">
    <source>
        <dbReference type="ARBA" id="ARBA00022723"/>
    </source>
</evidence>
<evidence type="ECO:0000256" key="2">
    <source>
        <dbReference type="ARBA" id="ARBA00008784"/>
    </source>
</evidence>
<dbReference type="PROSITE" id="PS00934">
    <property type="entry name" value="GLYOXALASE_I_1"/>
    <property type="match status" value="1"/>
</dbReference>
<dbReference type="InterPro" id="IPR037523">
    <property type="entry name" value="VOC_core"/>
</dbReference>
<comment type="similarity">
    <text evidence="2">Belongs to the extradiol ring-cleavage dioxygenase family.</text>
</comment>
<keyword evidence="6" id="KW-0560">Oxidoreductase</keyword>
<accession>A0A8U0HPW2</accession>
<proteinExistence type="inferred from homology"/>
<dbReference type="EMBL" id="CP096659">
    <property type="protein sequence ID" value="UPV72928.1"/>
    <property type="molecule type" value="Genomic_DNA"/>
</dbReference>
<keyword evidence="3" id="KW-0479">Metal-binding</keyword>
<protein>
    <submittedName>
        <fullName evidence="9">VOC family protein</fullName>
    </submittedName>
</protein>
<sequence>MDNATELGHVHLKVRDVDRAVAFYRDVLGLDVTERVGNFAFLSFGERHHDVALQGLGPDAEGPGRGVGLYHAAFEVPSADALRETHRRLRERGVAVSPVDHGISKALYFEDPDGNGLEVYLDTREGNDRTEWRGENAQFDPESLGE</sequence>
<evidence type="ECO:0000256" key="5">
    <source>
        <dbReference type="ARBA" id="ARBA00022964"/>
    </source>
</evidence>
<dbReference type="KEGG" id="halx:M0R89_10250"/>
<evidence type="ECO:0000256" key="1">
    <source>
        <dbReference type="ARBA" id="ARBA00001954"/>
    </source>
</evidence>
<dbReference type="PROSITE" id="PS51819">
    <property type="entry name" value="VOC"/>
    <property type="match status" value="1"/>
</dbReference>
<keyword evidence="4" id="KW-0058">Aromatic hydrocarbons catabolism</keyword>
<dbReference type="GeneID" id="72185583"/>
<dbReference type="PANTHER" id="PTHR43279">
    <property type="entry name" value="CATECHOL-2,3-DIOXYGENASE"/>
    <property type="match status" value="1"/>
</dbReference>
<dbReference type="RefSeq" id="WP_248648987.1">
    <property type="nucleotide sequence ID" value="NZ_CP096659.1"/>
</dbReference>
<dbReference type="SUPFAM" id="SSF54593">
    <property type="entry name" value="Glyoxalase/Bleomycin resistance protein/Dihydroxybiphenyl dioxygenase"/>
    <property type="match status" value="1"/>
</dbReference>